<organism evidence="10 11">
    <name type="scientific">Strongyloides venezuelensis</name>
    <name type="common">Threadworm</name>
    <dbReference type="NCBI Taxonomy" id="75913"/>
    <lineage>
        <taxon>Eukaryota</taxon>
        <taxon>Metazoa</taxon>
        <taxon>Ecdysozoa</taxon>
        <taxon>Nematoda</taxon>
        <taxon>Chromadorea</taxon>
        <taxon>Rhabditida</taxon>
        <taxon>Tylenchina</taxon>
        <taxon>Panagrolaimomorpha</taxon>
        <taxon>Strongyloidoidea</taxon>
        <taxon>Strongyloididae</taxon>
        <taxon>Strongyloides</taxon>
    </lineage>
</organism>
<comment type="similarity">
    <text evidence="1">Belongs to the 5'-AMP-activated protein kinase beta subunit family.</text>
</comment>
<dbReference type="SUPFAM" id="SSF81296">
    <property type="entry name" value="E set domains"/>
    <property type="match status" value="1"/>
</dbReference>
<evidence type="ECO:0000259" key="9">
    <source>
        <dbReference type="SMART" id="SM01010"/>
    </source>
</evidence>
<keyword evidence="10" id="KW-1185">Reference proteome</keyword>
<sequence>MRYNLDLGMFVKSFSLFILKYRWRKRVFGLIRGNDCFMGNNQGTIHKRDRMSADNRGGTNRNDGWVGASEGSRISGINIDDDCPVQVKLSKNDMHETSDMNSCTPSSIQFAENNEYPVVFKWQGNPNNKAVYISGSWDNWERKIPLVKSTQDFTTIVNLNEGKYEYKYYVDGKWMTDDRVPRTTNNIGTENNVIEIVEDDFEVFQALNKDYETSNAGKTMKKIAANDNNGPSRQQSHDTPNDRELEKLKDFTQIIPERKYFQDPNSAPPVLPPHLLQVILNKDNQNTAVDPNLLPEPNHVMLNHLYALSIRDGVMVLSTTHRYRKKYITSLLYKPI</sequence>
<dbReference type="InterPro" id="IPR037256">
    <property type="entry name" value="ASC_dom_sf"/>
</dbReference>
<dbReference type="STRING" id="75913.A0A0K0FSI0"/>
<dbReference type="InterPro" id="IPR050827">
    <property type="entry name" value="CRP1_MDG1_kinase"/>
</dbReference>
<comment type="function">
    <text evidence="6">Non-catalytic subunit of AMP-activated protein kinase (AMPK), an energy sensor protein kinase that plays a key role in regulating cellular energy metabolism. In response to reduction of intracellular ATP levels, AMPK activates energy-producing pathways and inhibits energy-consuming processes: inhibits protein, carbohydrate and lipid biosynthesis, as well as cell growth and proliferation. AMPK acts via direct phosphorylation of metabolic enzymes, and by longer-term effects via phosphorylation of transcription regulators. Also acts as a regulator of cellular polarity by remodeling the actin cytoskeleton; probably by indirectly activating myosin. Beta non-catalytic subunit acts as a scaffold on which the AMPK complex assembles, via its C-terminus that bridges alpha (PRKAA1 or PRKAA2) and gamma subunits (PRKAG1, PRKAG2 or PRKAG3).</text>
</comment>
<dbReference type="Gene3D" id="6.20.250.60">
    <property type="match status" value="1"/>
</dbReference>
<dbReference type="FunFam" id="2.60.40.10:FF:000139">
    <property type="entry name" value="Protein kinase AMP-activated non-catalytic subunit beta 1"/>
    <property type="match status" value="1"/>
</dbReference>
<dbReference type="Pfam" id="PF16561">
    <property type="entry name" value="AMPK1_CBM"/>
    <property type="match status" value="1"/>
</dbReference>
<dbReference type="GO" id="GO:0031588">
    <property type="term" value="C:nucleotide-activated protein kinase complex"/>
    <property type="evidence" value="ECO:0007669"/>
    <property type="project" value="TreeGrafter"/>
</dbReference>
<feature type="domain" description="Association with the SNF1 complex (ASC)" evidence="9">
    <location>
        <begin position="244"/>
        <end position="336"/>
    </location>
</feature>
<dbReference type="InterPro" id="IPR006828">
    <property type="entry name" value="ASC_dom"/>
</dbReference>
<dbReference type="GO" id="GO:0019901">
    <property type="term" value="F:protein kinase binding"/>
    <property type="evidence" value="ECO:0007669"/>
    <property type="project" value="TreeGrafter"/>
</dbReference>
<dbReference type="InterPro" id="IPR014756">
    <property type="entry name" value="Ig_E-set"/>
</dbReference>
<name>A0A0K0FSI0_STRVS</name>
<keyword evidence="5" id="KW-0443">Lipid metabolism</keyword>
<evidence type="ECO:0000256" key="4">
    <source>
        <dbReference type="ARBA" id="ARBA00022832"/>
    </source>
</evidence>
<evidence type="ECO:0000313" key="10">
    <source>
        <dbReference type="Proteomes" id="UP000035680"/>
    </source>
</evidence>
<evidence type="ECO:0000256" key="5">
    <source>
        <dbReference type="ARBA" id="ARBA00023098"/>
    </source>
</evidence>
<evidence type="ECO:0000256" key="8">
    <source>
        <dbReference type="SAM" id="MobiDB-lite"/>
    </source>
</evidence>
<dbReference type="PANTHER" id="PTHR10343:SF84">
    <property type="entry name" value="5'-AMP-ACTIVATED PROTEIN KINASE SUBUNIT BETA-1"/>
    <property type="match status" value="1"/>
</dbReference>
<dbReference type="GO" id="GO:0006631">
    <property type="term" value="P:fatty acid metabolic process"/>
    <property type="evidence" value="ECO:0007669"/>
    <property type="project" value="UniProtKB-KW"/>
</dbReference>
<dbReference type="GO" id="GO:0005737">
    <property type="term" value="C:cytoplasm"/>
    <property type="evidence" value="ECO:0007669"/>
    <property type="project" value="TreeGrafter"/>
</dbReference>
<dbReference type="SMART" id="SM01010">
    <property type="entry name" value="AMPKBI"/>
    <property type="match status" value="1"/>
</dbReference>
<evidence type="ECO:0000256" key="2">
    <source>
        <dbReference type="ARBA" id="ARBA00022516"/>
    </source>
</evidence>
<evidence type="ECO:0000256" key="6">
    <source>
        <dbReference type="ARBA" id="ARBA00025180"/>
    </source>
</evidence>
<dbReference type="GO" id="GO:0005634">
    <property type="term" value="C:nucleus"/>
    <property type="evidence" value="ECO:0007669"/>
    <property type="project" value="TreeGrafter"/>
</dbReference>
<dbReference type="CDD" id="cd02859">
    <property type="entry name" value="E_set_AMPKbeta_like_N"/>
    <property type="match status" value="1"/>
</dbReference>
<dbReference type="Proteomes" id="UP000035680">
    <property type="component" value="Unassembled WGS sequence"/>
</dbReference>
<evidence type="ECO:0000256" key="7">
    <source>
        <dbReference type="ARBA" id="ARBA00040010"/>
    </source>
</evidence>
<evidence type="ECO:0000256" key="1">
    <source>
        <dbReference type="ARBA" id="ARBA00010926"/>
    </source>
</evidence>
<keyword evidence="3" id="KW-0597">Phosphoprotein</keyword>
<protein>
    <recommendedName>
        <fullName evidence="7">5'-AMP-activated protein kinase subunit beta-1</fullName>
    </recommendedName>
</protein>
<dbReference type="InterPro" id="IPR032640">
    <property type="entry name" value="AMPK1_CBM"/>
</dbReference>
<reference evidence="11" key="2">
    <citation type="submission" date="2015-08" db="UniProtKB">
        <authorList>
            <consortium name="WormBaseParasite"/>
        </authorList>
    </citation>
    <scope>IDENTIFICATION</scope>
</reference>
<dbReference type="AlphaFoldDB" id="A0A0K0FSI0"/>
<evidence type="ECO:0000256" key="3">
    <source>
        <dbReference type="ARBA" id="ARBA00022553"/>
    </source>
</evidence>
<evidence type="ECO:0000313" key="11">
    <source>
        <dbReference type="WBParaSite" id="SVE_1342200.1"/>
    </source>
</evidence>
<dbReference type="InterPro" id="IPR013783">
    <property type="entry name" value="Ig-like_fold"/>
</dbReference>
<dbReference type="PANTHER" id="PTHR10343">
    <property type="entry name" value="5'-AMP-ACTIVATED PROTEIN KINASE , BETA SUBUNIT"/>
    <property type="match status" value="1"/>
</dbReference>
<keyword evidence="4" id="KW-0276">Fatty acid metabolism</keyword>
<dbReference type="WBParaSite" id="SVE_1342200.1">
    <property type="protein sequence ID" value="SVE_1342200.1"/>
    <property type="gene ID" value="SVE_1342200"/>
</dbReference>
<dbReference type="Gene3D" id="2.60.40.10">
    <property type="entry name" value="Immunoglobulins"/>
    <property type="match status" value="1"/>
</dbReference>
<dbReference type="GO" id="GO:0007165">
    <property type="term" value="P:signal transduction"/>
    <property type="evidence" value="ECO:0007669"/>
    <property type="project" value="TreeGrafter"/>
</dbReference>
<dbReference type="SUPFAM" id="SSF160219">
    <property type="entry name" value="AMPKBI-like"/>
    <property type="match status" value="1"/>
</dbReference>
<feature type="region of interest" description="Disordered" evidence="8">
    <location>
        <begin position="222"/>
        <end position="243"/>
    </location>
</feature>
<reference evidence="10" key="1">
    <citation type="submission" date="2014-07" db="EMBL/GenBank/DDBJ databases">
        <authorList>
            <person name="Martin A.A"/>
            <person name="De Silva N."/>
        </authorList>
    </citation>
    <scope>NUCLEOTIDE SEQUENCE</scope>
</reference>
<proteinExistence type="inferred from homology"/>
<dbReference type="Pfam" id="PF04739">
    <property type="entry name" value="AMPKBI"/>
    <property type="match status" value="1"/>
</dbReference>
<keyword evidence="2" id="KW-0444">Lipid biosynthesis</keyword>
<accession>A0A0K0FSI0</accession>